<reference evidence="3" key="1">
    <citation type="submission" date="2020-11" db="EMBL/GenBank/DDBJ databases">
        <authorList>
            <consortium name="DOE Joint Genome Institute"/>
            <person name="Ahrendt S."/>
            <person name="Riley R."/>
            <person name="Andreopoulos W."/>
            <person name="Labutti K."/>
            <person name="Pangilinan J."/>
            <person name="Ruiz-Duenas F.J."/>
            <person name="Barrasa J.M."/>
            <person name="Sanchez-Garcia M."/>
            <person name="Camarero S."/>
            <person name="Miyauchi S."/>
            <person name="Serrano A."/>
            <person name="Linde D."/>
            <person name="Babiker R."/>
            <person name="Drula E."/>
            <person name="Ayuso-Fernandez I."/>
            <person name="Pacheco R."/>
            <person name="Padilla G."/>
            <person name="Ferreira P."/>
            <person name="Barriuso J."/>
            <person name="Kellner H."/>
            <person name="Castanera R."/>
            <person name="Alfaro M."/>
            <person name="Ramirez L."/>
            <person name="Pisabarro A.G."/>
            <person name="Kuo A."/>
            <person name="Tritt A."/>
            <person name="Lipzen A."/>
            <person name="He G."/>
            <person name="Yan M."/>
            <person name="Ng V."/>
            <person name="Cullen D."/>
            <person name="Martin F."/>
            <person name="Rosso M.-N."/>
            <person name="Henrissat B."/>
            <person name="Hibbett D."/>
            <person name="Martinez A.T."/>
            <person name="Grigoriev I.V."/>
        </authorList>
    </citation>
    <scope>NUCLEOTIDE SEQUENCE</scope>
    <source>
        <strain evidence="3">MF-IS2</strain>
    </source>
</reference>
<evidence type="ECO:0000256" key="2">
    <source>
        <dbReference type="SAM" id="Phobius"/>
    </source>
</evidence>
<keyword evidence="2" id="KW-0812">Transmembrane</keyword>
<dbReference type="AlphaFoldDB" id="A0A9P5X414"/>
<organism evidence="3 4">
    <name type="scientific">Macrolepiota fuliginosa MF-IS2</name>
    <dbReference type="NCBI Taxonomy" id="1400762"/>
    <lineage>
        <taxon>Eukaryota</taxon>
        <taxon>Fungi</taxon>
        <taxon>Dikarya</taxon>
        <taxon>Basidiomycota</taxon>
        <taxon>Agaricomycotina</taxon>
        <taxon>Agaricomycetes</taxon>
        <taxon>Agaricomycetidae</taxon>
        <taxon>Agaricales</taxon>
        <taxon>Agaricineae</taxon>
        <taxon>Agaricaceae</taxon>
        <taxon>Macrolepiota</taxon>
    </lineage>
</organism>
<dbReference type="OrthoDB" id="972532at2759"/>
<feature type="transmembrane region" description="Helical" evidence="2">
    <location>
        <begin position="77"/>
        <end position="100"/>
    </location>
</feature>
<comment type="caution">
    <text evidence="3">The sequence shown here is derived from an EMBL/GenBank/DDBJ whole genome shotgun (WGS) entry which is preliminary data.</text>
</comment>
<evidence type="ECO:0000313" key="3">
    <source>
        <dbReference type="EMBL" id="KAF9442835.1"/>
    </source>
</evidence>
<gene>
    <name evidence="3" type="ORF">P691DRAFT_779191</name>
</gene>
<name>A0A9P5X414_9AGAR</name>
<keyword evidence="2" id="KW-0472">Membrane</keyword>
<feature type="compositionally biased region" description="Basic residues" evidence="1">
    <location>
        <begin position="153"/>
        <end position="170"/>
    </location>
</feature>
<keyword evidence="4" id="KW-1185">Reference proteome</keyword>
<protein>
    <submittedName>
        <fullName evidence="3">Uncharacterized protein</fullName>
    </submittedName>
</protein>
<feature type="region of interest" description="Disordered" evidence="1">
    <location>
        <begin position="141"/>
        <end position="190"/>
    </location>
</feature>
<evidence type="ECO:0000256" key="1">
    <source>
        <dbReference type="SAM" id="MobiDB-lite"/>
    </source>
</evidence>
<evidence type="ECO:0000313" key="4">
    <source>
        <dbReference type="Proteomes" id="UP000807342"/>
    </source>
</evidence>
<accession>A0A9P5X414</accession>
<feature type="compositionally biased region" description="Polar residues" evidence="1">
    <location>
        <begin position="181"/>
        <end position="190"/>
    </location>
</feature>
<feature type="transmembrane region" description="Helical" evidence="2">
    <location>
        <begin position="35"/>
        <end position="56"/>
    </location>
</feature>
<dbReference type="EMBL" id="MU151560">
    <property type="protein sequence ID" value="KAF9442835.1"/>
    <property type="molecule type" value="Genomic_DNA"/>
</dbReference>
<proteinExistence type="predicted"/>
<feature type="transmembrane region" description="Helical" evidence="2">
    <location>
        <begin position="106"/>
        <end position="129"/>
    </location>
</feature>
<sequence>MSMVATLFAGVASTMLQVSIGTGQTSSAILAVNALWFSALIFSIGALLNNLVSMAWKGSEMHFRLPPVVSGCIRLSPAAFLILAVLSFSAGIVVFAFASVEATATSYFVIAATVITFAVAACAATWLIFDWVVLSRCDTEDSDLGDLKDKPGKWRRRRRHHRHGHGKRHYGQGMRRDLQSREVQTTDEAV</sequence>
<dbReference type="Proteomes" id="UP000807342">
    <property type="component" value="Unassembled WGS sequence"/>
</dbReference>
<keyword evidence="2" id="KW-1133">Transmembrane helix</keyword>